<evidence type="ECO:0000256" key="1">
    <source>
        <dbReference type="ARBA" id="ARBA00004906"/>
    </source>
</evidence>
<dbReference type="EMBL" id="JAPFRF010000011">
    <property type="protein sequence ID" value="KAJ7317169.1"/>
    <property type="molecule type" value="Genomic_DNA"/>
</dbReference>
<dbReference type="Gene3D" id="1.10.750.20">
    <property type="entry name" value="SOCS box"/>
    <property type="match status" value="1"/>
</dbReference>
<dbReference type="GO" id="GO:0035556">
    <property type="term" value="P:intracellular signal transduction"/>
    <property type="evidence" value="ECO:0007669"/>
    <property type="project" value="InterPro"/>
</dbReference>
<evidence type="ECO:0000313" key="7">
    <source>
        <dbReference type="Proteomes" id="UP001142489"/>
    </source>
</evidence>
<dbReference type="InterPro" id="IPR001496">
    <property type="entry name" value="SOCS_box"/>
</dbReference>
<dbReference type="Pfam" id="PF12796">
    <property type="entry name" value="Ank_2"/>
    <property type="match status" value="1"/>
</dbReference>
<dbReference type="FunFam" id="1.10.750.20:FF:000001">
    <property type="entry name" value="Ankyrin repeat and SOCS box containing 1"/>
    <property type="match status" value="1"/>
</dbReference>
<accession>A0A9Q0XJP0</accession>
<gene>
    <name evidence="6" type="ORF">JRQ81_003331</name>
</gene>
<dbReference type="PANTHER" id="PTHR24180">
    <property type="entry name" value="CYCLIN-DEPENDENT KINASE INHIBITOR 2C-RELATED"/>
    <property type="match status" value="1"/>
</dbReference>
<evidence type="ECO:0000259" key="5">
    <source>
        <dbReference type="PROSITE" id="PS50225"/>
    </source>
</evidence>
<sequence length="261" mass="29236">MWTEGLGSDCKMGFYISSLSRAPYGNRAPPESSRPPAKRYQAAPSYNYRWTELHYEASRGNVEKLKQLLLTSDTPHRLVLGKELVDKKDYYGKTPLYWAAYKGQKHTVEVLLQHGANVNTCCKHGGTPLHAAIGLFPDCTLLLIQHGADVNLQDNWGVTPMYLAACSGQTECIRLLVQAGACISYRNKRTGAPPKRLVAQPALIAWMEACRRQPPSLKHLSRLSVRTALGHRRLRAIHDFDLPPVLKQYLMFEDLALPDGL</sequence>
<dbReference type="SMART" id="SM00248">
    <property type="entry name" value="ANK"/>
    <property type="match status" value="4"/>
</dbReference>
<dbReference type="PROSITE" id="PS50297">
    <property type="entry name" value="ANK_REP_REGION"/>
    <property type="match status" value="2"/>
</dbReference>
<keyword evidence="3 4" id="KW-0040">ANK repeat</keyword>
<dbReference type="Pfam" id="PF07525">
    <property type="entry name" value="SOCS_box"/>
    <property type="match status" value="1"/>
</dbReference>
<dbReference type="PROSITE" id="PS50088">
    <property type="entry name" value="ANK_REPEAT"/>
    <property type="match status" value="2"/>
</dbReference>
<dbReference type="PROSITE" id="PS50225">
    <property type="entry name" value="SOCS"/>
    <property type="match status" value="1"/>
</dbReference>
<dbReference type="SUPFAM" id="SSF48403">
    <property type="entry name" value="Ankyrin repeat"/>
    <property type="match status" value="1"/>
</dbReference>
<dbReference type="PRINTS" id="PR01415">
    <property type="entry name" value="ANKYRIN"/>
</dbReference>
<comment type="caution">
    <text evidence="6">The sequence shown here is derived from an EMBL/GenBank/DDBJ whole genome shotgun (WGS) entry which is preliminary data.</text>
</comment>
<reference evidence="6" key="1">
    <citation type="journal article" date="2023" name="DNA Res.">
        <title>Chromosome-level genome assembly of Phrynocephalus forsythii using third-generation DNA sequencing and Hi-C analysis.</title>
        <authorList>
            <person name="Qi Y."/>
            <person name="Zhao W."/>
            <person name="Zhao Y."/>
            <person name="Niu C."/>
            <person name="Cao S."/>
            <person name="Zhang Y."/>
        </authorList>
    </citation>
    <scope>NUCLEOTIDE SEQUENCE</scope>
    <source>
        <tissue evidence="6">Muscle</tissue>
    </source>
</reference>
<keyword evidence="7" id="KW-1185">Reference proteome</keyword>
<dbReference type="InterPro" id="IPR051637">
    <property type="entry name" value="Ank_repeat_dom-contain_49"/>
</dbReference>
<comment type="pathway">
    <text evidence="1">Protein modification; protein ubiquitination.</text>
</comment>
<feature type="domain" description="SOCS box" evidence="5">
    <location>
        <begin position="211"/>
        <end position="256"/>
    </location>
</feature>
<evidence type="ECO:0000256" key="4">
    <source>
        <dbReference type="PROSITE-ProRule" id="PRU00023"/>
    </source>
</evidence>
<dbReference type="InterPro" id="IPR036036">
    <property type="entry name" value="SOCS_box-like_dom_sf"/>
</dbReference>
<evidence type="ECO:0000256" key="2">
    <source>
        <dbReference type="ARBA" id="ARBA00022737"/>
    </source>
</evidence>
<dbReference type="InterPro" id="IPR002110">
    <property type="entry name" value="Ankyrin_rpt"/>
</dbReference>
<dbReference type="OrthoDB" id="9995210at2759"/>
<keyword evidence="2" id="KW-0677">Repeat</keyword>
<dbReference type="Gene3D" id="1.25.40.20">
    <property type="entry name" value="Ankyrin repeat-containing domain"/>
    <property type="match status" value="1"/>
</dbReference>
<dbReference type="InterPro" id="IPR036770">
    <property type="entry name" value="Ankyrin_rpt-contain_sf"/>
</dbReference>
<feature type="repeat" description="ANK" evidence="4">
    <location>
        <begin position="91"/>
        <end position="123"/>
    </location>
</feature>
<dbReference type="AlphaFoldDB" id="A0A9Q0XJP0"/>
<name>A0A9Q0XJP0_9SAUR</name>
<proteinExistence type="predicted"/>
<dbReference type="PANTHER" id="PTHR24180:SF45">
    <property type="entry name" value="POLY [ADP-RIBOSE] POLYMERASE TANKYRASE"/>
    <property type="match status" value="1"/>
</dbReference>
<dbReference type="SUPFAM" id="SSF158235">
    <property type="entry name" value="SOCS box-like"/>
    <property type="match status" value="1"/>
</dbReference>
<dbReference type="CDD" id="cd03716">
    <property type="entry name" value="SOCS_ASB_like"/>
    <property type="match status" value="1"/>
</dbReference>
<dbReference type="SMART" id="SM00969">
    <property type="entry name" value="SOCS_box"/>
    <property type="match status" value="1"/>
</dbReference>
<evidence type="ECO:0000256" key="3">
    <source>
        <dbReference type="ARBA" id="ARBA00023043"/>
    </source>
</evidence>
<organism evidence="6 7">
    <name type="scientific">Phrynocephalus forsythii</name>
    <dbReference type="NCBI Taxonomy" id="171643"/>
    <lineage>
        <taxon>Eukaryota</taxon>
        <taxon>Metazoa</taxon>
        <taxon>Chordata</taxon>
        <taxon>Craniata</taxon>
        <taxon>Vertebrata</taxon>
        <taxon>Euteleostomi</taxon>
        <taxon>Lepidosauria</taxon>
        <taxon>Squamata</taxon>
        <taxon>Bifurcata</taxon>
        <taxon>Unidentata</taxon>
        <taxon>Episquamata</taxon>
        <taxon>Toxicofera</taxon>
        <taxon>Iguania</taxon>
        <taxon>Acrodonta</taxon>
        <taxon>Agamidae</taxon>
        <taxon>Agaminae</taxon>
        <taxon>Phrynocephalus</taxon>
    </lineage>
</organism>
<evidence type="ECO:0000313" key="6">
    <source>
        <dbReference type="EMBL" id="KAJ7317169.1"/>
    </source>
</evidence>
<feature type="repeat" description="ANK" evidence="4">
    <location>
        <begin position="156"/>
        <end position="188"/>
    </location>
</feature>
<protein>
    <recommendedName>
        <fullName evidence="5">SOCS box domain-containing protein</fullName>
    </recommendedName>
</protein>
<dbReference type="Proteomes" id="UP001142489">
    <property type="component" value="Unassembled WGS sequence"/>
</dbReference>
<dbReference type="Pfam" id="PF00023">
    <property type="entry name" value="Ank"/>
    <property type="match status" value="1"/>
</dbReference>